<dbReference type="EMBL" id="CP015217">
    <property type="protein sequence ID" value="AOP35179.1"/>
    <property type="molecule type" value="Genomic_DNA"/>
</dbReference>
<dbReference type="AlphaFoldDB" id="A0A1D7V016"/>
<dbReference type="Proteomes" id="UP000094197">
    <property type="component" value="Chromosome 1"/>
</dbReference>
<name>A0A1D7V016_9LEPT</name>
<keyword evidence="2" id="KW-1185">Reference proteome</keyword>
<evidence type="ECO:0000313" key="2">
    <source>
        <dbReference type="Proteomes" id="UP000094197"/>
    </source>
</evidence>
<proteinExistence type="predicted"/>
<sequence length="93" mass="10831">MGTPFFLRRSLFVRSFLGVPTFQLSNFAKYEFLLFNDSIVTNKSRSSHFDLNSKSSRNIDSLLDLRPQDFTGQRRMGLSSKADLFPQNYAFFF</sequence>
<accession>A0A1D7V016</accession>
<reference evidence="1 2" key="1">
    <citation type="submission" date="2016-04" db="EMBL/GenBank/DDBJ databases">
        <title>Complete genome seqeunce of Leptospira alstonii serovar Room22.</title>
        <authorList>
            <person name="Nally J.E."/>
            <person name="Bayles D.O."/>
            <person name="Hurley D."/>
            <person name="Fanning S."/>
            <person name="McMahon B.J."/>
            <person name="Arent Z."/>
        </authorList>
    </citation>
    <scope>NUCLEOTIDE SEQUENCE [LARGE SCALE GENOMIC DNA]</scope>
    <source>
        <strain evidence="1 2">GWTS #1</strain>
    </source>
</reference>
<protein>
    <submittedName>
        <fullName evidence="1">Uncharacterized protein</fullName>
    </submittedName>
</protein>
<evidence type="ECO:0000313" key="1">
    <source>
        <dbReference type="EMBL" id="AOP35179.1"/>
    </source>
</evidence>
<dbReference type="KEGG" id="laj:A0128_15820"/>
<organism evidence="1 2">
    <name type="scientific">Leptospira tipperaryensis</name>
    <dbReference type="NCBI Taxonomy" id="2564040"/>
    <lineage>
        <taxon>Bacteria</taxon>
        <taxon>Pseudomonadati</taxon>
        <taxon>Spirochaetota</taxon>
        <taxon>Spirochaetia</taxon>
        <taxon>Leptospirales</taxon>
        <taxon>Leptospiraceae</taxon>
        <taxon>Leptospira</taxon>
    </lineage>
</organism>
<gene>
    <name evidence="1" type="ORF">A0128_15820</name>
</gene>